<organism evidence="1 2">
    <name type="scientific">Carya illinoinensis</name>
    <name type="common">Pecan</name>
    <dbReference type="NCBI Taxonomy" id="32201"/>
    <lineage>
        <taxon>Eukaryota</taxon>
        <taxon>Viridiplantae</taxon>
        <taxon>Streptophyta</taxon>
        <taxon>Embryophyta</taxon>
        <taxon>Tracheophyta</taxon>
        <taxon>Spermatophyta</taxon>
        <taxon>Magnoliopsida</taxon>
        <taxon>eudicotyledons</taxon>
        <taxon>Gunneridae</taxon>
        <taxon>Pentapetalae</taxon>
        <taxon>rosids</taxon>
        <taxon>fabids</taxon>
        <taxon>Fagales</taxon>
        <taxon>Juglandaceae</taxon>
        <taxon>Carya</taxon>
    </lineage>
</organism>
<proteinExistence type="predicted"/>
<sequence length="95" mass="11074">MLPLLQNTYRKKLEYSPNSCAHINFYFKACSKPMTLLFSLSSQDRERFLEMEWVTVVRGSTRDEAVRSQPCEMARAKLRDGGSVQKPVQRCKMPR</sequence>
<name>A0A922DIX6_CARIL</name>
<reference evidence="1" key="1">
    <citation type="submission" date="2021-01" db="EMBL/GenBank/DDBJ databases">
        <authorList>
            <person name="Lovell J.T."/>
            <person name="Bentley N."/>
            <person name="Bhattarai G."/>
            <person name="Jenkins J.W."/>
            <person name="Sreedasyam A."/>
            <person name="Alarcon Y."/>
            <person name="Bock C."/>
            <person name="Boston L."/>
            <person name="Carlson J."/>
            <person name="Cervantes K."/>
            <person name="Clermont K."/>
            <person name="Krom N."/>
            <person name="Kubenka K."/>
            <person name="Mamidi S."/>
            <person name="Mattison C."/>
            <person name="Monteros M."/>
            <person name="Pisani C."/>
            <person name="Plott C."/>
            <person name="Rajasekar S."/>
            <person name="Rhein H.S."/>
            <person name="Rohla C."/>
            <person name="Song M."/>
            <person name="Hilaire R.S."/>
            <person name="Shu S."/>
            <person name="Wells L."/>
            <person name="Wang X."/>
            <person name="Webber J."/>
            <person name="Heerema R.J."/>
            <person name="Klein P."/>
            <person name="Conner P."/>
            <person name="Grauke L."/>
            <person name="Grimwood J."/>
            <person name="Schmutz J."/>
            <person name="Randall J.J."/>
        </authorList>
    </citation>
    <scope>NUCLEOTIDE SEQUENCE</scope>
    <source>
        <tissue evidence="1">Leaf</tissue>
    </source>
</reference>
<dbReference type="AlphaFoldDB" id="A0A922DIX6"/>
<dbReference type="Proteomes" id="UP000811246">
    <property type="component" value="Chromosome 12"/>
</dbReference>
<comment type="caution">
    <text evidence="1">The sequence shown here is derived from an EMBL/GenBank/DDBJ whole genome shotgun (WGS) entry which is preliminary data.</text>
</comment>
<protein>
    <submittedName>
        <fullName evidence="1">Uncharacterized protein</fullName>
    </submittedName>
</protein>
<dbReference type="EMBL" id="CM031836">
    <property type="protein sequence ID" value="KAG6685170.1"/>
    <property type="molecule type" value="Genomic_DNA"/>
</dbReference>
<evidence type="ECO:0000313" key="1">
    <source>
        <dbReference type="EMBL" id="KAG6685170.1"/>
    </source>
</evidence>
<evidence type="ECO:0000313" key="2">
    <source>
        <dbReference type="Proteomes" id="UP000811246"/>
    </source>
</evidence>
<accession>A0A922DIX6</accession>
<gene>
    <name evidence="1" type="ORF">I3842_12G098400</name>
</gene>